<name>A0ABM6L717_9FIRM</name>
<dbReference type="PANTHER" id="PTHR36108:SF13">
    <property type="entry name" value="COLOSSIN-B-RELATED"/>
    <property type="match status" value="1"/>
</dbReference>
<feature type="domain" description="PI-PLC Y-box" evidence="6">
    <location>
        <begin position="1073"/>
        <end position="1123"/>
    </location>
</feature>
<feature type="compositionally biased region" description="Low complexity" evidence="4">
    <location>
        <begin position="688"/>
        <end position="713"/>
    </location>
</feature>
<dbReference type="PROSITE" id="PS50008">
    <property type="entry name" value="PIPLC_Y_DOMAIN"/>
    <property type="match status" value="1"/>
</dbReference>
<dbReference type="PANTHER" id="PTHR36108">
    <property type="entry name" value="COLOSSIN-B-RELATED"/>
    <property type="match status" value="1"/>
</dbReference>
<evidence type="ECO:0000313" key="7">
    <source>
        <dbReference type="EMBL" id="ASB41304.1"/>
    </source>
</evidence>
<dbReference type="InterPro" id="IPR041033">
    <property type="entry name" value="SpaA_PFL_dom_1"/>
</dbReference>
<accession>A0ABM6L717</accession>
<comment type="similarity">
    <text evidence="1">Belongs to the serine-aspartate repeat-containing protein (SDr) family.</text>
</comment>
<dbReference type="EMBL" id="CP021422">
    <property type="protein sequence ID" value="ASB41304.1"/>
    <property type="molecule type" value="Genomic_DNA"/>
</dbReference>
<evidence type="ECO:0000256" key="2">
    <source>
        <dbReference type="ARBA" id="ARBA00022525"/>
    </source>
</evidence>
<dbReference type="Proteomes" id="UP000196710">
    <property type="component" value="Chromosome"/>
</dbReference>
<evidence type="ECO:0000256" key="1">
    <source>
        <dbReference type="ARBA" id="ARBA00007257"/>
    </source>
</evidence>
<dbReference type="Gene3D" id="3.40.190.10">
    <property type="entry name" value="Periplasmic binding protein-like II"/>
    <property type="match status" value="2"/>
</dbReference>
<keyword evidence="8" id="KW-1185">Reference proteome</keyword>
<dbReference type="SUPFAM" id="SSF49478">
    <property type="entry name" value="Cna protein B-type domain"/>
    <property type="match status" value="1"/>
</dbReference>
<feature type="compositionally biased region" description="Low complexity" evidence="4">
    <location>
        <begin position="315"/>
        <end position="341"/>
    </location>
</feature>
<evidence type="ECO:0000313" key="8">
    <source>
        <dbReference type="Proteomes" id="UP000196710"/>
    </source>
</evidence>
<keyword evidence="3 5" id="KW-0732">Signal</keyword>
<dbReference type="Pfam" id="PF12010">
    <property type="entry name" value="DUF3502"/>
    <property type="match status" value="1"/>
</dbReference>
<feature type="chain" id="PRO_5045826529" description="PI-PLC Y-box domain-containing protein" evidence="5">
    <location>
        <begin position="22"/>
        <end position="1187"/>
    </location>
</feature>
<organism evidence="7 8">
    <name type="scientific">Acutalibacter muris</name>
    <dbReference type="NCBI Taxonomy" id="1796620"/>
    <lineage>
        <taxon>Bacteria</taxon>
        <taxon>Bacillati</taxon>
        <taxon>Bacillota</taxon>
        <taxon>Clostridia</taxon>
        <taxon>Eubacteriales</taxon>
        <taxon>Acutalibacteraceae</taxon>
        <taxon>Acutalibacter</taxon>
    </lineage>
</organism>
<reference evidence="8" key="1">
    <citation type="submission" date="2017-05" db="EMBL/GenBank/DDBJ databases">
        <title>Improved OligoMM genomes.</title>
        <authorList>
            <person name="Garzetti D."/>
        </authorList>
    </citation>
    <scope>NUCLEOTIDE SEQUENCE [LARGE SCALE GENOMIC DNA]</scope>
    <source>
        <strain evidence="8">KB18</strain>
    </source>
</reference>
<evidence type="ECO:0000259" key="6">
    <source>
        <dbReference type="PROSITE" id="PS50008"/>
    </source>
</evidence>
<dbReference type="InterPro" id="IPR001711">
    <property type="entry name" value="PLipase_C_Pinositol-sp_Y"/>
</dbReference>
<feature type="signal peptide" evidence="5">
    <location>
        <begin position="1"/>
        <end position="21"/>
    </location>
</feature>
<dbReference type="InterPro" id="IPR022627">
    <property type="entry name" value="DUF3502"/>
</dbReference>
<dbReference type="InterPro" id="IPR013783">
    <property type="entry name" value="Ig-like_fold"/>
</dbReference>
<proteinExistence type="inferred from homology"/>
<dbReference type="SUPFAM" id="SSF53850">
    <property type="entry name" value="Periplasmic binding protein-like II"/>
    <property type="match status" value="1"/>
</dbReference>
<protein>
    <recommendedName>
        <fullName evidence="6">PI-PLC Y-box domain-containing protein</fullName>
    </recommendedName>
</protein>
<feature type="region of interest" description="Disordered" evidence="4">
    <location>
        <begin position="297"/>
        <end position="343"/>
    </location>
</feature>
<feature type="region of interest" description="Disordered" evidence="4">
    <location>
        <begin position="685"/>
        <end position="726"/>
    </location>
</feature>
<sequence length="1187" mass="127654">MNMTKLNKLAAVFLAAAFAFAGALPAGAVTVADTPVPDRIYYRETAGEAFSGEFAMDREITKVEAGEDPAFTLSFEGSALIFDGLTHSVEQAVRIVCGEEALDKTLKLAVYDLVDIAPAKSSLILTVKNSRTLQPVPNVGYTLYRGTQAVRRGLVTDRQGQLTASGLEPGDYLLRPSSTPGGYKAAPGVKFTVTGLEISGGEKEIRTSDGKKNIAGENEVLIAGKFSPDIVLTAGQDKQIGSVTVEYEDFGEAKSLEYSALHAAQEELNRRKNSGEILGPVHITYEYAEKSGRSYTQYLTEKEPEPTPPVNQGNTVTKPTPTAAPTPKATSTAAPTAAPKPTVVPTPAPVPDGQLTIACTADKPGQAFSFEVSGTKLEGGKFRQDYKTDTDGKIAASLPAGKYTVTPKSAKGFDLPEPQTIELIGGGSAYLTFSFVANQRDLALTVVDDDGQPVPGVTVGLFEHGETPLPKVKKNTESSADISAALVQIKEQKAADEKLADPYTKANALYVGKTGEDGTALIQNVPVSGFAAVPIELPDGYSAEKIATEITAGLEDKFTVDCKYVAVDISVWSSNTNSPVVGAELTLMDRDGEKLTEWISEEAAHRLIRVPKGEYRLVICQAKQNDTVAFEVGGDESVQEIRAETYLPGAVDENAQRNIERRLISVMLAAILILAVFAACGGTEKNSSKAPESSSSAPSSSEAQSSTTESSLESSDDGEPSGNEPMNLVVAYPLINGVPQDNKLIEAEINEITQEKLNDTIELMPISMGNYQQQMQLMLASEEKLDCFVIRSNSFNAYYSANQMTDLSDLIHEYGQGIIDAVGQSFIDAGKLDGKLYGITTNRDLAVGHGGLVVRQDYMEEAGYKKEDIKTIDDLDGLFAKVHENHPDVQVITSNSGSSIYGTLGMSFDPLTDGFAVLRNFGLDDLTVVNAFATNEYKDYCLHARKWYEAGYISADIAAVTEGGPSQVKAGRAFAYNNRYKPGADNQESKMCGTPVVTLTVLGDATYTSIPQSFMWGIPYSAESPERSMEYLNEQYTNPEIMNLLAWGIEGTHYDITEDGHITAAAALNGAESGYNPSAGWIFGNQFITHVWEGDELDLYKNLKAFNDGADKSKAFGFTFNSDSVLTEIAAVQGVYDQYKIGLESGLVDTETTLDQMLSEMESAGIQKIIDEKQRQLDEWAAANGVS</sequence>
<evidence type="ECO:0000256" key="4">
    <source>
        <dbReference type="SAM" id="MobiDB-lite"/>
    </source>
</evidence>
<evidence type="ECO:0000256" key="3">
    <source>
        <dbReference type="ARBA" id="ARBA00022729"/>
    </source>
</evidence>
<dbReference type="Pfam" id="PF17802">
    <property type="entry name" value="SpaA"/>
    <property type="match status" value="1"/>
</dbReference>
<keyword evidence="2" id="KW-0964">Secreted</keyword>
<dbReference type="Gene3D" id="2.60.40.10">
    <property type="entry name" value="Immunoglobulins"/>
    <property type="match status" value="1"/>
</dbReference>
<evidence type="ECO:0000256" key="5">
    <source>
        <dbReference type="SAM" id="SignalP"/>
    </source>
</evidence>
<gene>
    <name evidence="7" type="ORF">ADH66_11935</name>
</gene>